<evidence type="ECO:0000256" key="2">
    <source>
        <dbReference type="ARBA" id="ARBA00006730"/>
    </source>
</evidence>
<dbReference type="PANTHER" id="PTHR11530:SF16">
    <property type="entry name" value="D-AMINO ACID OXIDASE (AFU_ORTHOLOGUE AFUA_5G11290)"/>
    <property type="match status" value="1"/>
</dbReference>
<dbReference type="Proteomes" id="UP000182444">
    <property type="component" value="Chromosome 1F"/>
</dbReference>
<dbReference type="Pfam" id="PF01266">
    <property type="entry name" value="DAO"/>
    <property type="match status" value="1"/>
</dbReference>
<name>A0A1D8NQP3_YARLL</name>
<keyword evidence="4 6" id="KW-0274">FAD</keyword>
<dbReference type="GO" id="GO:0003884">
    <property type="term" value="F:D-amino-acid oxidase activity"/>
    <property type="evidence" value="ECO:0007669"/>
    <property type="project" value="InterPro"/>
</dbReference>
<evidence type="ECO:0000256" key="3">
    <source>
        <dbReference type="ARBA" id="ARBA00022630"/>
    </source>
</evidence>
<sequence>MFQNCEPAMAKKNYVVIGSGIAGLTTALTLSKKPNTNVTIVAKHLPGDLSIDFTSPWAGGDWDSFAKKDEITLQNYDKPAYLEFLRLSREVPEAGIWIRQVTIYFHDRDIPKKKDGSLDTDAVTPWYSTFVEGWRTLRKEELPERVVWGYTFTSVVISTTRYMFYVQQECVKRGVQFRRATLKHVCDAKKYTAFPGPVDAVFNCSGLSAKFLGGVEDSNMYPILGQTLLVRNRTERLLTYVSVDGYEDECLYIMPRAEGGTVLGGCMRVNDWSTEPDKALADRIVARATKACPELLDDGPLDVVSHNVGRRPARQGGPRVEKETIDGTVVIHNYGAGPAGFQSSIGMAEAAVDLLKGSSKL</sequence>
<dbReference type="VEuPathDB" id="FungiDB:YALI0_F31427g"/>
<dbReference type="VEuPathDB" id="FungiDB:YALI1_F39058g"/>
<keyword evidence="3" id="KW-0285">Flavoprotein</keyword>
<keyword evidence="5" id="KW-0560">Oxidoreductase</keyword>
<dbReference type="Gene3D" id="3.30.9.10">
    <property type="entry name" value="D-Amino Acid Oxidase, subunit A, domain 2"/>
    <property type="match status" value="1"/>
</dbReference>
<dbReference type="AlphaFoldDB" id="A0A1D8NQP3"/>
<evidence type="ECO:0000256" key="4">
    <source>
        <dbReference type="ARBA" id="ARBA00022827"/>
    </source>
</evidence>
<dbReference type="eggNOG" id="KOG3923">
    <property type="taxonomic scope" value="Eukaryota"/>
</dbReference>
<proteinExistence type="inferred from homology"/>
<dbReference type="Gene3D" id="3.40.50.720">
    <property type="entry name" value="NAD(P)-binding Rossmann-like Domain"/>
    <property type="match status" value="1"/>
</dbReference>
<protein>
    <recommendedName>
        <fullName evidence="7">FAD dependent oxidoreductase domain-containing protein</fullName>
    </recommendedName>
</protein>
<dbReference type="PIRSF" id="PIRSF000189">
    <property type="entry name" value="D-aa_oxidase"/>
    <property type="match status" value="1"/>
</dbReference>
<feature type="binding site" evidence="6">
    <location>
        <position position="311"/>
    </location>
    <ligand>
        <name>D-dopa</name>
        <dbReference type="ChEBI" id="CHEBI:149689"/>
    </ligand>
</feature>
<evidence type="ECO:0000259" key="7">
    <source>
        <dbReference type="Pfam" id="PF01266"/>
    </source>
</evidence>
<dbReference type="InterPro" id="IPR023209">
    <property type="entry name" value="DAO"/>
</dbReference>
<gene>
    <name evidence="8" type="ORF">YALI1_F39058g</name>
</gene>
<evidence type="ECO:0000256" key="6">
    <source>
        <dbReference type="PIRSR" id="PIRSR000189-1"/>
    </source>
</evidence>
<evidence type="ECO:0000256" key="1">
    <source>
        <dbReference type="ARBA" id="ARBA00001974"/>
    </source>
</evidence>
<dbReference type="GeneID" id="2907946"/>
<accession>A0A1D8NQP3</accession>
<dbReference type="RefSeq" id="XP_506095.4">
    <property type="nucleotide sequence ID" value="XM_506095.4"/>
</dbReference>
<evidence type="ECO:0000313" key="8">
    <source>
        <dbReference type="EMBL" id="AOW07957.1"/>
    </source>
</evidence>
<organism evidence="8 9">
    <name type="scientific">Yarrowia lipolytica</name>
    <name type="common">Candida lipolytica</name>
    <dbReference type="NCBI Taxonomy" id="4952"/>
    <lineage>
        <taxon>Eukaryota</taxon>
        <taxon>Fungi</taxon>
        <taxon>Dikarya</taxon>
        <taxon>Ascomycota</taxon>
        <taxon>Saccharomycotina</taxon>
        <taxon>Dipodascomycetes</taxon>
        <taxon>Dipodascales</taxon>
        <taxon>Dipodascales incertae sedis</taxon>
        <taxon>Yarrowia</taxon>
    </lineage>
</organism>
<evidence type="ECO:0000313" key="9">
    <source>
        <dbReference type="Proteomes" id="UP000182444"/>
    </source>
</evidence>
<reference evidence="8 9" key="1">
    <citation type="journal article" date="2016" name="PLoS ONE">
        <title>Sequence Assembly of Yarrowia lipolytica Strain W29/CLIB89 Shows Transposable Element Diversity.</title>
        <authorList>
            <person name="Magnan C."/>
            <person name="Yu J."/>
            <person name="Chang I."/>
            <person name="Jahn E."/>
            <person name="Kanomata Y."/>
            <person name="Wu J."/>
            <person name="Zeller M."/>
            <person name="Oakes M."/>
            <person name="Baldi P."/>
            <person name="Sandmeyer S."/>
        </authorList>
    </citation>
    <scope>NUCLEOTIDE SEQUENCE [LARGE SCALE GENOMIC DNA]</scope>
    <source>
        <strain evidence="9">CLIB89(W29)</strain>
    </source>
</reference>
<dbReference type="PANTHER" id="PTHR11530">
    <property type="entry name" value="D-AMINO ACID OXIDASE"/>
    <property type="match status" value="1"/>
</dbReference>
<dbReference type="GO" id="GO:0005737">
    <property type="term" value="C:cytoplasm"/>
    <property type="evidence" value="ECO:0007669"/>
    <property type="project" value="TreeGrafter"/>
</dbReference>
<dbReference type="SUPFAM" id="SSF51971">
    <property type="entry name" value="Nucleotide-binding domain"/>
    <property type="match status" value="1"/>
</dbReference>
<dbReference type="SUPFAM" id="SSF54373">
    <property type="entry name" value="FAD-linked reductases, C-terminal domain"/>
    <property type="match status" value="1"/>
</dbReference>
<comment type="cofactor">
    <cofactor evidence="1 6">
        <name>FAD</name>
        <dbReference type="ChEBI" id="CHEBI:57692"/>
    </cofactor>
</comment>
<comment type="similarity">
    <text evidence="2">Belongs to the DAMOX/DASOX family.</text>
</comment>
<feature type="binding site" evidence="6">
    <location>
        <begin position="54"/>
        <end position="55"/>
    </location>
    <ligand>
        <name>FAD</name>
        <dbReference type="ChEBI" id="CHEBI:57692"/>
    </ligand>
</feature>
<dbReference type="InterPro" id="IPR006076">
    <property type="entry name" value="FAD-dep_OxRdtase"/>
</dbReference>
<dbReference type="EMBL" id="CP017558">
    <property type="protein sequence ID" value="AOW07957.1"/>
    <property type="molecule type" value="Genomic_DNA"/>
</dbReference>
<feature type="domain" description="FAD dependent oxidoreductase" evidence="7">
    <location>
        <begin position="14"/>
        <end position="354"/>
    </location>
</feature>
<dbReference type="GO" id="GO:0019478">
    <property type="term" value="P:D-amino acid catabolic process"/>
    <property type="evidence" value="ECO:0007669"/>
    <property type="project" value="TreeGrafter"/>
</dbReference>
<evidence type="ECO:0000256" key="5">
    <source>
        <dbReference type="ARBA" id="ARBA00023002"/>
    </source>
</evidence>
<dbReference type="GO" id="GO:0071949">
    <property type="term" value="F:FAD binding"/>
    <property type="evidence" value="ECO:0007669"/>
    <property type="project" value="InterPro"/>
</dbReference>
<dbReference type="KEGG" id="yli:2907946"/>